<evidence type="ECO:0000313" key="3">
    <source>
        <dbReference type="Proteomes" id="UP001301958"/>
    </source>
</evidence>
<dbReference type="Pfam" id="PF23216">
    <property type="entry name" value="WHD_CYT4"/>
    <property type="match status" value="1"/>
</dbReference>
<sequence length="1015" mass="113448">MLRSSSSRNYVCWRCLSQQTKPSDRLLSQLRRTPLQSYPSSSSSSSSSLSSLPIRSHSTVTLFREQTIRNELAQWERENTKVISPAAFGDGVQGNVTNSVTRASADASFQIELPDDSDSTSASIFNSFDDVDLGLAGAVLQAGDLVQIDAATSRLQILAVCLGNFNGHSHYYTSTGKWFISQSFYPGFVVKKFIKDPSELRTIVDAILAQSTSEVVPDELQDLNLGPTRDTGSSLLYQLHKFHIDSRLIRQTYVERLSQPDKRLSPEEKVMSLREIADALLPVNLKRGKKTFPPEVLYAVYTTIKADEVTFNRLIRARRHHESHLFAVNSLKTQRNIIEVEDLLRTFYEFLGNNSSKISRNSATKAMQFRDFILQARKAIDQSRTSRVWSPHGTISPCKKELDPSTLEPIEWSDSGLAVIEFMQQWAAVAAFGPISRYHWVGASVLRAIGRYAGVQLDRTTGWTFLQEIGWVSPWDIPWRYSMRLPGVEVNRYSGLNLPEPKAEADTAPAELAEDQLAHLRQEFARETVYCIDSESTLDVDDGVSLEATPDGKHWIHVHVADPASRIRPDSPMAEAAALKAQSQYLAGFNSTMFKDKIVRETFSLSANQPTLTFSGLVTEDGQIVDYKITPGILRDVVCITPEDVNSICGVPFDHSHLQSAVLEVGTPPEPTKPPPRIMVKPSELSATHIADLKMLSKLADALHQNRLAKGAVPYFVPKPVAKVSLDNVNAIQVGGDSIRCNGDPFIQVAYELNISELVSRLMLVAGEVAARWCSERNIPIPYRVQLTDPKNQAALDAFNRDVLYPQLAAGKKPSPADLTTYRNLIGGFDMATTPGPVPMMGLDCYAKVTSPLRRFPDLIAHWQIEAAILEEHKSGESLVGQKALPPSLHFSKEDLEERVLPMLRVRERYFKSLDNQEGNRSWILQAMLRAWKFGENKESIPKTFRFHVTKIVPKVFVSGEIDWFGLRAQMTVDDVQDGGMRFADFEEGMTVEVEISDIHLFDAMIDVKPLRIIQ</sequence>
<comment type="caution">
    <text evidence="2">The sequence shown here is derived from an EMBL/GenBank/DDBJ whole genome shotgun (WGS) entry which is preliminary data.</text>
</comment>
<reference evidence="2" key="1">
    <citation type="journal article" date="2023" name="Mol. Phylogenet. Evol.">
        <title>Genome-scale phylogeny and comparative genomics of the fungal order Sordariales.</title>
        <authorList>
            <person name="Hensen N."/>
            <person name="Bonometti L."/>
            <person name="Westerberg I."/>
            <person name="Brannstrom I.O."/>
            <person name="Guillou S."/>
            <person name="Cros-Aarteil S."/>
            <person name="Calhoun S."/>
            <person name="Haridas S."/>
            <person name="Kuo A."/>
            <person name="Mondo S."/>
            <person name="Pangilinan J."/>
            <person name="Riley R."/>
            <person name="LaButti K."/>
            <person name="Andreopoulos B."/>
            <person name="Lipzen A."/>
            <person name="Chen C."/>
            <person name="Yan M."/>
            <person name="Daum C."/>
            <person name="Ng V."/>
            <person name="Clum A."/>
            <person name="Steindorff A."/>
            <person name="Ohm R.A."/>
            <person name="Martin F."/>
            <person name="Silar P."/>
            <person name="Natvig D.O."/>
            <person name="Lalanne C."/>
            <person name="Gautier V."/>
            <person name="Ament-Velasquez S.L."/>
            <person name="Kruys A."/>
            <person name="Hutchinson M.I."/>
            <person name="Powell A.J."/>
            <person name="Barry K."/>
            <person name="Miller A.N."/>
            <person name="Grigoriev I.V."/>
            <person name="Debuchy R."/>
            <person name="Gladieux P."/>
            <person name="Hiltunen Thoren M."/>
            <person name="Johannesson H."/>
        </authorList>
    </citation>
    <scope>NUCLEOTIDE SEQUENCE</scope>
    <source>
        <strain evidence="2">CBS 990.96</strain>
    </source>
</reference>
<dbReference type="PANTHER" id="PTHR23355">
    <property type="entry name" value="RIBONUCLEASE"/>
    <property type="match status" value="1"/>
</dbReference>
<dbReference type="GO" id="GO:0000175">
    <property type="term" value="F:3'-5'-RNA exonuclease activity"/>
    <property type="evidence" value="ECO:0007669"/>
    <property type="project" value="TreeGrafter"/>
</dbReference>
<dbReference type="InterPro" id="IPR001900">
    <property type="entry name" value="RNase_II/R"/>
</dbReference>
<dbReference type="Pfam" id="PF23214">
    <property type="entry name" value="SH3_CYT4"/>
    <property type="match status" value="1"/>
</dbReference>
<protein>
    <submittedName>
        <fullName evidence="2">Mitochondrial protein cyt-4</fullName>
    </submittedName>
</protein>
<dbReference type="GO" id="GO:0006402">
    <property type="term" value="P:mRNA catabolic process"/>
    <property type="evidence" value="ECO:0007669"/>
    <property type="project" value="TreeGrafter"/>
</dbReference>
<gene>
    <name evidence="2" type="ORF">QBC38DRAFT_467380</name>
</gene>
<dbReference type="InterPro" id="IPR057912">
    <property type="entry name" value="OB_CYT4_C"/>
</dbReference>
<evidence type="ECO:0000313" key="2">
    <source>
        <dbReference type="EMBL" id="KAK4230943.1"/>
    </source>
</evidence>
<dbReference type="EMBL" id="MU865295">
    <property type="protein sequence ID" value="KAK4230943.1"/>
    <property type="molecule type" value="Genomic_DNA"/>
</dbReference>
<dbReference type="AlphaFoldDB" id="A0AAN7H3B3"/>
<dbReference type="SUPFAM" id="SSF50249">
    <property type="entry name" value="Nucleic acid-binding proteins"/>
    <property type="match status" value="1"/>
</dbReference>
<name>A0AAN7H3B3_9PEZI</name>
<dbReference type="InterPro" id="IPR056625">
    <property type="entry name" value="SH3_CYT4"/>
</dbReference>
<organism evidence="2 3">
    <name type="scientific">Podospora fimiseda</name>
    <dbReference type="NCBI Taxonomy" id="252190"/>
    <lineage>
        <taxon>Eukaryota</taxon>
        <taxon>Fungi</taxon>
        <taxon>Dikarya</taxon>
        <taxon>Ascomycota</taxon>
        <taxon>Pezizomycotina</taxon>
        <taxon>Sordariomycetes</taxon>
        <taxon>Sordariomycetidae</taxon>
        <taxon>Sordariales</taxon>
        <taxon>Podosporaceae</taxon>
        <taxon>Podospora</taxon>
    </lineage>
</organism>
<dbReference type="InterPro" id="IPR056624">
    <property type="entry name" value="WH_CYT4"/>
</dbReference>
<dbReference type="Pfam" id="PF00773">
    <property type="entry name" value="RNB"/>
    <property type="match status" value="1"/>
</dbReference>
<proteinExistence type="predicted"/>
<dbReference type="InterPro" id="IPR012340">
    <property type="entry name" value="NA-bd_OB-fold"/>
</dbReference>
<evidence type="ECO:0000259" key="1">
    <source>
        <dbReference type="SMART" id="SM00955"/>
    </source>
</evidence>
<dbReference type="GO" id="GO:0000932">
    <property type="term" value="C:P-body"/>
    <property type="evidence" value="ECO:0007669"/>
    <property type="project" value="TreeGrafter"/>
</dbReference>
<dbReference type="GO" id="GO:0003723">
    <property type="term" value="F:RNA binding"/>
    <property type="evidence" value="ECO:0007669"/>
    <property type="project" value="InterPro"/>
</dbReference>
<dbReference type="Pfam" id="PF25522">
    <property type="entry name" value="OB_cyt-4"/>
    <property type="match status" value="1"/>
</dbReference>
<reference evidence="2" key="2">
    <citation type="submission" date="2023-05" db="EMBL/GenBank/DDBJ databases">
        <authorList>
            <consortium name="Lawrence Berkeley National Laboratory"/>
            <person name="Steindorff A."/>
            <person name="Hensen N."/>
            <person name="Bonometti L."/>
            <person name="Westerberg I."/>
            <person name="Brannstrom I.O."/>
            <person name="Guillou S."/>
            <person name="Cros-Aarteil S."/>
            <person name="Calhoun S."/>
            <person name="Haridas S."/>
            <person name="Kuo A."/>
            <person name="Mondo S."/>
            <person name="Pangilinan J."/>
            <person name="Riley R."/>
            <person name="Labutti K."/>
            <person name="Andreopoulos B."/>
            <person name="Lipzen A."/>
            <person name="Chen C."/>
            <person name="Yanf M."/>
            <person name="Daum C."/>
            <person name="Ng V."/>
            <person name="Clum A."/>
            <person name="Ohm R."/>
            <person name="Martin F."/>
            <person name="Silar P."/>
            <person name="Natvig D."/>
            <person name="Lalanne C."/>
            <person name="Gautier V."/>
            <person name="Ament-Velasquez S.L."/>
            <person name="Kruys A."/>
            <person name="Hutchinson M.I."/>
            <person name="Powell A.J."/>
            <person name="Barry K."/>
            <person name="Miller A.N."/>
            <person name="Grigoriev I.V."/>
            <person name="Debuchy R."/>
            <person name="Gladieux P."/>
            <person name="Thoren M.H."/>
            <person name="Johannesson H."/>
        </authorList>
    </citation>
    <scope>NUCLEOTIDE SEQUENCE</scope>
    <source>
        <strain evidence="2">CBS 990.96</strain>
    </source>
</reference>
<dbReference type="PANTHER" id="PTHR23355:SF65">
    <property type="entry name" value="EXORIBONUCLEASE CYT-4, PUTATIVE (AFU_ORTHOLOGUE AFUA_7G01550)-RELATED"/>
    <property type="match status" value="1"/>
</dbReference>
<keyword evidence="3" id="KW-1185">Reference proteome</keyword>
<dbReference type="Proteomes" id="UP001301958">
    <property type="component" value="Unassembled WGS sequence"/>
</dbReference>
<feature type="domain" description="RNB" evidence="1">
    <location>
        <begin position="521"/>
        <end position="871"/>
    </location>
</feature>
<dbReference type="InterPro" id="IPR050180">
    <property type="entry name" value="RNR_Ribonuclease"/>
</dbReference>
<accession>A0AAN7H3B3</accession>
<dbReference type="SMART" id="SM00955">
    <property type="entry name" value="RNB"/>
    <property type="match status" value="1"/>
</dbReference>